<dbReference type="GeneID" id="43603518"/>
<gene>
    <name evidence="8" type="ORF">BP5553_10669</name>
</gene>
<dbReference type="PANTHER" id="PTHR23501">
    <property type="entry name" value="MAJOR FACILITATOR SUPERFAMILY"/>
    <property type="match status" value="1"/>
</dbReference>
<feature type="compositionally biased region" description="Basic and acidic residues" evidence="5">
    <location>
        <begin position="593"/>
        <end position="609"/>
    </location>
</feature>
<evidence type="ECO:0000256" key="5">
    <source>
        <dbReference type="SAM" id="MobiDB-lite"/>
    </source>
</evidence>
<dbReference type="InterPro" id="IPR020846">
    <property type="entry name" value="MFS_dom"/>
</dbReference>
<dbReference type="AlphaFoldDB" id="A0A370T8R3"/>
<sequence>MTLSTHSVGEKESPITPSPGLENGPDASPNAEQEYTSGKKLASQPIADDDAKSDSPQDQAVTKEEGAPEVDKMGNPAPKYPHGPKQVFFSWVAILFAVFLVSLDKTIVSTAIPAITNDFHSLDDIGWYGSAFFFTGACCQLLIGKLYTFCTPKYTFLANIFVFEVGSVLCAAAPNSTAFIIGRAIAGFAAAGVQVGNVIILTSIVPLKDRPKYMGFLGLVMGVSGVIGPLLGGAFTSNVSWRWCFYINLPIGGFALLVIFLTLQPFPPVKPDMPIVERLKNLDLLGEFLVIPSIFSLLLALQWGGTMYAWNNGRIIALFTGFGVCAIGFVAVEVLRQKTATISARIIKNRSIIAGMLFQFCQTSAMMLMLYYIPEWLQAIKGDSAVVSGIHTIPLVLSLIIASILTGQLTSKIGYYTPFGIASAVMMSIGSGLISTWSVDTSSRKWIGYQIVLGFGIGMGMQVATLAAQTVLDRKDVPIGMTLMFFMQQLGGAIFVSVGLNVLEIQLIKRLSGVYELNVVSMGATEFRKTVPPEILNSVLAAYNAALREVFIVGICLSCISLLGAVLIEFKSVKGRMALTGGRGGPGGPGRNPEAREKSKGSGKLDKKV</sequence>
<name>A0A370T8R3_9HELO</name>
<feature type="transmembrane region" description="Helical" evidence="6">
    <location>
        <begin position="385"/>
        <end position="406"/>
    </location>
</feature>
<feature type="transmembrane region" description="Helical" evidence="6">
    <location>
        <begin position="479"/>
        <end position="503"/>
    </location>
</feature>
<dbReference type="GO" id="GO:0022857">
    <property type="term" value="F:transmembrane transporter activity"/>
    <property type="evidence" value="ECO:0007669"/>
    <property type="project" value="InterPro"/>
</dbReference>
<dbReference type="Proteomes" id="UP000254866">
    <property type="component" value="Unassembled WGS sequence"/>
</dbReference>
<evidence type="ECO:0000313" key="8">
    <source>
        <dbReference type="EMBL" id="RDL29804.1"/>
    </source>
</evidence>
<dbReference type="InterPro" id="IPR036259">
    <property type="entry name" value="MFS_trans_sf"/>
</dbReference>
<dbReference type="Gene3D" id="1.20.1250.20">
    <property type="entry name" value="MFS general substrate transporter like domains"/>
    <property type="match status" value="1"/>
</dbReference>
<proteinExistence type="predicted"/>
<keyword evidence="3 6" id="KW-1133">Transmembrane helix</keyword>
<dbReference type="RefSeq" id="XP_031864561.1">
    <property type="nucleotide sequence ID" value="XM_032019292.1"/>
</dbReference>
<feature type="compositionally biased region" description="Gly residues" evidence="5">
    <location>
        <begin position="581"/>
        <end position="590"/>
    </location>
</feature>
<dbReference type="CDD" id="cd17502">
    <property type="entry name" value="MFS_Azr1_MDR_like"/>
    <property type="match status" value="1"/>
</dbReference>
<feature type="transmembrane region" description="Helical" evidence="6">
    <location>
        <begin position="315"/>
        <end position="332"/>
    </location>
</feature>
<dbReference type="FunFam" id="1.20.1250.20:FF:000196">
    <property type="entry name" value="MFS toxin efflux pump (AflT)"/>
    <property type="match status" value="1"/>
</dbReference>
<feature type="transmembrane region" description="Helical" evidence="6">
    <location>
        <begin position="125"/>
        <end position="144"/>
    </location>
</feature>
<dbReference type="Gene3D" id="1.20.1720.10">
    <property type="entry name" value="Multidrug resistance protein D"/>
    <property type="match status" value="1"/>
</dbReference>
<evidence type="ECO:0000256" key="3">
    <source>
        <dbReference type="ARBA" id="ARBA00022989"/>
    </source>
</evidence>
<comment type="subcellular location">
    <subcellularLocation>
        <location evidence="1">Membrane</location>
        <topology evidence="1">Multi-pass membrane protein</topology>
    </subcellularLocation>
</comment>
<dbReference type="PANTHER" id="PTHR23501:SF201">
    <property type="entry name" value="MFS AFLATOXIN EFFLUX PUMP"/>
    <property type="match status" value="1"/>
</dbReference>
<feature type="region of interest" description="Disordered" evidence="5">
    <location>
        <begin position="1"/>
        <end position="77"/>
    </location>
</feature>
<dbReference type="OrthoDB" id="10021397at2759"/>
<keyword evidence="9" id="KW-1185">Reference proteome</keyword>
<dbReference type="Pfam" id="PF07690">
    <property type="entry name" value="MFS_1"/>
    <property type="match status" value="1"/>
</dbReference>
<feature type="transmembrane region" description="Helical" evidence="6">
    <location>
        <begin position="243"/>
        <end position="263"/>
    </location>
</feature>
<feature type="domain" description="Major facilitator superfamily (MFS) profile" evidence="7">
    <location>
        <begin position="90"/>
        <end position="573"/>
    </location>
</feature>
<comment type="caution">
    <text evidence="8">The sequence shown here is derived from an EMBL/GenBank/DDBJ whole genome shotgun (WGS) entry which is preliminary data.</text>
</comment>
<accession>A0A370T8R3</accession>
<feature type="transmembrane region" description="Helical" evidence="6">
    <location>
        <begin position="213"/>
        <end position="231"/>
    </location>
</feature>
<evidence type="ECO:0000259" key="7">
    <source>
        <dbReference type="PROSITE" id="PS50850"/>
    </source>
</evidence>
<evidence type="ECO:0000256" key="6">
    <source>
        <dbReference type="SAM" id="Phobius"/>
    </source>
</evidence>
<dbReference type="FunFam" id="1.20.1720.10:FF:000012">
    <property type="entry name" value="MFS toxin efflux pump (AflT)"/>
    <property type="match status" value="1"/>
</dbReference>
<feature type="transmembrane region" description="Helical" evidence="6">
    <location>
        <begin position="352"/>
        <end position="373"/>
    </location>
</feature>
<evidence type="ECO:0000256" key="4">
    <source>
        <dbReference type="ARBA" id="ARBA00023136"/>
    </source>
</evidence>
<dbReference type="SUPFAM" id="SSF103473">
    <property type="entry name" value="MFS general substrate transporter"/>
    <property type="match status" value="1"/>
</dbReference>
<protein>
    <recommendedName>
        <fullName evidence="7">Major facilitator superfamily (MFS) profile domain-containing protein</fullName>
    </recommendedName>
</protein>
<feature type="transmembrane region" description="Helical" evidence="6">
    <location>
        <begin position="88"/>
        <end position="113"/>
    </location>
</feature>
<evidence type="ECO:0000256" key="2">
    <source>
        <dbReference type="ARBA" id="ARBA00022692"/>
    </source>
</evidence>
<organism evidence="8 9">
    <name type="scientific">Venustampulla echinocandica</name>
    <dbReference type="NCBI Taxonomy" id="2656787"/>
    <lineage>
        <taxon>Eukaryota</taxon>
        <taxon>Fungi</taxon>
        <taxon>Dikarya</taxon>
        <taxon>Ascomycota</taxon>
        <taxon>Pezizomycotina</taxon>
        <taxon>Leotiomycetes</taxon>
        <taxon>Helotiales</taxon>
        <taxon>Pleuroascaceae</taxon>
        <taxon>Venustampulla</taxon>
    </lineage>
</organism>
<reference evidence="8 9" key="1">
    <citation type="journal article" date="2018" name="IMA Fungus">
        <title>IMA Genome-F 9: Draft genome sequence of Annulohypoxylon stygium, Aspergillus mulundensis, Berkeleyomyces basicola (syn. Thielaviopsis basicola), Ceratocystis smalleyi, two Cercospora beticola strains, Coleophoma cylindrospora, Fusarium fracticaudum, Phialophora cf. hyalina, and Morchella septimelata.</title>
        <authorList>
            <person name="Wingfield B.D."/>
            <person name="Bills G.F."/>
            <person name="Dong Y."/>
            <person name="Huang W."/>
            <person name="Nel W.J."/>
            <person name="Swalarsk-Parry B.S."/>
            <person name="Vaghefi N."/>
            <person name="Wilken P.M."/>
            <person name="An Z."/>
            <person name="de Beer Z.W."/>
            <person name="De Vos L."/>
            <person name="Chen L."/>
            <person name="Duong T.A."/>
            <person name="Gao Y."/>
            <person name="Hammerbacher A."/>
            <person name="Kikkert J.R."/>
            <person name="Li Y."/>
            <person name="Li H."/>
            <person name="Li K."/>
            <person name="Li Q."/>
            <person name="Liu X."/>
            <person name="Ma X."/>
            <person name="Naidoo K."/>
            <person name="Pethybridge S.J."/>
            <person name="Sun J."/>
            <person name="Steenkamp E.T."/>
            <person name="van der Nest M.A."/>
            <person name="van Wyk S."/>
            <person name="Wingfield M.J."/>
            <person name="Xiong C."/>
            <person name="Yue Q."/>
            <person name="Zhang X."/>
        </authorList>
    </citation>
    <scope>NUCLEOTIDE SEQUENCE [LARGE SCALE GENOMIC DNA]</scope>
    <source>
        <strain evidence="8 9">BP 5553</strain>
    </source>
</reference>
<feature type="transmembrane region" description="Helical" evidence="6">
    <location>
        <begin position="284"/>
        <end position="303"/>
    </location>
</feature>
<evidence type="ECO:0000313" key="9">
    <source>
        <dbReference type="Proteomes" id="UP000254866"/>
    </source>
</evidence>
<dbReference type="InterPro" id="IPR011701">
    <property type="entry name" value="MFS"/>
</dbReference>
<feature type="transmembrane region" description="Helical" evidence="6">
    <location>
        <begin position="446"/>
        <end position="467"/>
    </location>
</feature>
<keyword evidence="2 6" id="KW-0812">Transmembrane</keyword>
<feature type="transmembrane region" description="Helical" evidence="6">
    <location>
        <begin position="156"/>
        <end position="174"/>
    </location>
</feature>
<feature type="transmembrane region" description="Helical" evidence="6">
    <location>
        <begin position="413"/>
        <end position="434"/>
    </location>
</feature>
<dbReference type="GO" id="GO:0005886">
    <property type="term" value="C:plasma membrane"/>
    <property type="evidence" value="ECO:0007669"/>
    <property type="project" value="TreeGrafter"/>
</dbReference>
<dbReference type="EMBL" id="NPIC01000018">
    <property type="protein sequence ID" value="RDL29804.1"/>
    <property type="molecule type" value="Genomic_DNA"/>
</dbReference>
<evidence type="ECO:0000256" key="1">
    <source>
        <dbReference type="ARBA" id="ARBA00004141"/>
    </source>
</evidence>
<dbReference type="PROSITE" id="PS50850">
    <property type="entry name" value="MFS"/>
    <property type="match status" value="1"/>
</dbReference>
<feature type="transmembrane region" description="Helical" evidence="6">
    <location>
        <begin position="550"/>
        <end position="568"/>
    </location>
</feature>
<keyword evidence="4 6" id="KW-0472">Membrane</keyword>
<feature type="transmembrane region" description="Helical" evidence="6">
    <location>
        <begin position="180"/>
        <end position="201"/>
    </location>
</feature>
<feature type="region of interest" description="Disordered" evidence="5">
    <location>
        <begin position="581"/>
        <end position="609"/>
    </location>
</feature>
<feature type="compositionally biased region" description="Basic and acidic residues" evidence="5">
    <location>
        <begin position="49"/>
        <end position="72"/>
    </location>
</feature>